<dbReference type="EC" id="2.7.4.8" evidence="2 9"/>
<dbReference type="NCBIfam" id="TIGR03263">
    <property type="entry name" value="guanyl_kin"/>
    <property type="match status" value="1"/>
</dbReference>
<dbReference type="RefSeq" id="WP_090642846.1">
    <property type="nucleotide sequence ID" value="NZ_CBCRYE010000001.1"/>
</dbReference>
<comment type="catalytic activity">
    <reaction evidence="9">
        <text>GMP + ATP = GDP + ADP</text>
        <dbReference type="Rhea" id="RHEA:20780"/>
        <dbReference type="ChEBI" id="CHEBI:30616"/>
        <dbReference type="ChEBI" id="CHEBI:58115"/>
        <dbReference type="ChEBI" id="CHEBI:58189"/>
        <dbReference type="ChEBI" id="CHEBI:456216"/>
        <dbReference type="EC" id="2.7.4.8"/>
    </reaction>
</comment>
<evidence type="ECO:0000313" key="12">
    <source>
        <dbReference type="Proteomes" id="UP000199150"/>
    </source>
</evidence>
<keyword evidence="6 9" id="KW-0418">Kinase</keyword>
<dbReference type="AlphaFoldDB" id="A0A1G4PER1"/>
<evidence type="ECO:0000256" key="9">
    <source>
        <dbReference type="HAMAP-Rule" id="MF_00328"/>
    </source>
</evidence>
<reference evidence="12" key="1">
    <citation type="submission" date="2016-10" db="EMBL/GenBank/DDBJ databases">
        <authorList>
            <person name="Varghese N."/>
            <person name="Submissions S."/>
        </authorList>
    </citation>
    <scope>NUCLEOTIDE SEQUENCE [LARGE SCALE GENOMIC DNA]</scope>
    <source>
        <strain evidence="12">CGMCC 1.3431</strain>
    </source>
</reference>
<evidence type="ECO:0000256" key="6">
    <source>
        <dbReference type="ARBA" id="ARBA00022777"/>
    </source>
</evidence>
<evidence type="ECO:0000256" key="5">
    <source>
        <dbReference type="ARBA" id="ARBA00022741"/>
    </source>
</evidence>
<feature type="domain" description="Guanylate kinase-like" evidence="10">
    <location>
        <begin position="15"/>
        <end position="194"/>
    </location>
</feature>
<keyword evidence="9" id="KW-0963">Cytoplasm</keyword>
<dbReference type="Gene3D" id="3.40.50.300">
    <property type="entry name" value="P-loop containing nucleotide triphosphate hydrolases"/>
    <property type="match status" value="1"/>
</dbReference>
<dbReference type="Pfam" id="PF00625">
    <property type="entry name" value="Guanylate_kin"/>
    <property type="match status" value="1"/>
</dbReference>
<name>A0A1G4PER1_9CAUL</name>
<comment type="function">
    <text evidence="9">Essential for recycling GMP and indirectly, cGMP.</text>
</comment>
<sequence>MPNTSNPGTQRIKRGLMLIVSSPSGAGKTSLCRRLMADHADLDLSTSVTTRKPRPGEQEGREYHFIDDTHMDELIAEDAFLEHASVHDHRYGSLREPVERALSQGKNVLFDIDWQGAQRISAKAPSDVVRIFILPPSMEELKRRLIARAQDEMAVIERRLARAKGEIAHWAEYDYVILNDDFDRSYAELIHIYHAEVARRSRGLWIAPFVDELMSEPV</sequence>
<evidence type="ECO:0000256" key="8">
    <source>
        <dbReference type="ARBA" id="ARBA00030128"/>
    </source>
</evidence>
<evidence type="ECO:0000256" key="1">
    <source>
        <dbReference type="ARBA" id="ARBA00005790"/>
    </source>
</evidence>
<comment type="subcellular location">
    <subcellularLocation>
        <location evidence="9">Cytoplasm</location>
    </subcellularLocation>
</comment>
<comment type="similarity">
    <text evidence="1 9">Belongs to the guanylate kinase family.</text>
</comment>
<keyword evidence="5 9" id="KW-0547">Nucleotide-binding</keyword>
<dbReference type="InterPro" id="IPR017665">
    <property type="entry name" value="Guanylate_kinase"/>
</dbReference>
<dbReference type="PANTHER" id="PTHR23117:SF13">
    <property type="entry name" value="GUANYLATE KINASE"/>
    <property type="match status" value="1"/>
</dbReference>
<dbReference type="STRING" id="260084.SAMN02927928_0313"/>
<evidence type="ECO:0000256" key="3">
    <source>
        <dbReference type="ARBA" id="ARBA00016296"/>
    </source>
</evidence>
<keyword evidence="7 9" id="KW-0067">ATP-binding</keyword>
<dbReference type="FunFam" id="3.30.63.10:FF:000002">
    <property type="entry name" value="Guanylate kinase 1"/>
    <property type="match status" value="1"/>
</dbReference>
<dbReference type="InterPro" id="IPR008144">
    <property type="entry name" value="Guanylate_kin-like_dom"/>
</dbReference>
<dbReference type="Gene3D" id="3.30.63.10">
    <property type="entry name" value="Guanylate Kinase phosphate binding domain"/>
    <property type="match status" value="1"/>
</dbReference>
<dbReference type="GO" id="GO:0004385">
    <property type="term" value="F:GMP kinase activity"/>
    <property type="evidence" value="ECO:0007669"/>
    <property type="project" value="UniProtKB-UniRule"/>
</dbReference>
<dbReference type="PROSITE" id="PS50052">
    <property type="entry name" value="GUANYLATE_KINASE_2"/>
    <property type="match status" value="1"/>
</dbReference>
<keyword evidence="12" id="KW-1185">Reference proteome</keyword>
<dbReference type="CDD" id="cd00071">
    <property type="entry name" value="GMPK"/>
    <property type="match status" value="1"/>
</dbReference>
<dbReference type="Proteomes" id="UP000199150">
    <property type="component" value="Unassembled WGS sequence"/>
</dbReference>
<dbReference type="HAMAP" id="MF_00328">
    <property type="entry name" value="Guanylate_kinase"/>
    <property type="match status" value="1"/>
</dbReference>
<dbReference type="EMBL" id="FMTS01000001">
    <property type="protein sequence ID" value="SCW30792.1"/>
    <property type="molecule type" value="Genomic_DNA"/>
</dbReference>
<protein>
    <recommendedName>
        <fullName evidence="3 9">Guanylate kinase</fullName>
        <ecNumber evidence="2 9">2.7.4.8</ecNumber>
    </recommendedName>
    <alternativeName>
        <fullName evidence="8 9">GMP kinase</fullName>
    </alternativeName>
</protein>
<feature type="binding site" evidence="9">
    <location>
        <begin position="22"/>
        <end position="29"/>
    </location>
    <ligand>
        <name>ATP</name>
        <dbReference type="ChEBI" id="CHEBI:30616"/>
    </ligand>
</feature>
<dbReference type="SUPFAM" id="SSF52540">
    <property type="entry name" value="P-loop containing nucleoside triphosphate hydrolases"/>
    <property type="match status" value="1"/>
</dbReference>
<proteinExistence type="inferred from homology"/>
<dbReference type="PROSITE" id="PS00856">
    <property type="entry name" value="GUANYLATE_KINASE_1"/>
    <property type="match status" value="1"/>
</dbReference>
<accession>A0A1G4PER1</accession>
<dbReference type="PANTHER" id="PTHR23117">
    <property type="entry name" value="GUANYLATE KINASE-RELATED"/>
    <property type="match status" value="1"/>
</dbReference>
<dbReference type="InterPro" id="IPR020590">
    <property type="entry name" value="Guanylate_kinase_CS"/>
</dbReference>
<dbReference type="GO" id="GO:0005524">
    <property type="term" value="F:ATP binding"/>
    <property type="evidence" value="ECO:0007669"/>
    <property type="project" value="UniProtKB-UniRule"/>
</dbReference>
<dbReference type="InterPro" id="IPR008145">
    <property type="entry name" value="GK/Ca_channel_bsu"/>
</dbReference>
<dbReference type="OrthoDB" id="9808150at2"/>
<evidence type="ECO:0000256" key="2">
    <source>
        <dbReference type="ARBA" id="ARBA00012961"/>
    </source>
</evidence>
<evidence type="ECO:0000256" key="7">
    <source>
        <dbReference type="ARBA" id="ARBA00022840"/>
    </source>
</evidence>
<organism evidence="11 12">
    <name type="scientific">Asticcacaulis taihuensis</name>
    <dbReference type="NCBI Taxonomy" id="260084"/>
    <lineage>
        <taxon>Bacteria</taxon>
        <taxon>Pseudomonadati</taxon>
        <taxon>Pseudomonadota</taxon>
        <taxon>Alphaproteobacteria</taxon>
        <taxon>Caulobacterales</taxon>
        <taxon>Caulobacteraceae</taxon>
        <taxon>Asticcacaulis</taxon>
    </lineage>
</organism>
<dbReference type="InterPro" id="IPR027417">
    <property type="entry name" value="P-loop_NTPase"/>
</dbReference>
<gene>
    <name evidence="9" type="primary">gmk</name>
    <name evidence="11" type="ORF">SAMN02927928_0313</name>
</gene>
<dbReference type="GO" id="GO:0005829">
    <property type="term" value="C:cytosol"/>
    <property type="evidence" value="ECO:0007669"/>
    <property type="project" value="TreeGrafter"/>
</dbReference>
<evidence type="ECO:0000313" key="11">
    <source>
        <dbReference type="EMBL" id="SCW30792.1"/>
    </source>
</evidence>
<dbReference type="SMART" id="SM00072">
    <property type="entry name" value="GuKc"/>
    <property type="match status" value="1"/>
</dbReference>
<evidence type="ECO:0000259" key="10">
    <source>
        <dbReference type="PROSITE" id="PS50052"/>
    </source>
</evidence>
<keyword evidence="4 9" id="KW-0808">Transferase</keyword>
<evidence type="ECO:0000256" key="4">
    <source>
        <dbReference type="ARBA" id="ARBA00022679"/>
    </source>
</evidence>